<keyword evidence="1" id="KW-0175">Coiled coil</keyword>
<name>A0A0G4F6Z1_VITBC</name>
<reference evidence="3 4" key="1">
    <citation type="submission" date="2014-11" db="EMBL/GenBank/DDBJ databases">
        <authorList>
            <person name="Zhu J."/>
            <person name="Qi W."/>
            <person name="Song R."/>
        </authorList>
    </citation>
    <scope>NUCLEOTIDE SEQUENCE [LARGE SCALE GENOMIC DNA]</scope>
</reference>
<feature type="compositionally biased region" description="Low complexity" evidence="2">
    <location>
        <begin position="34"/>
        <end position="49"/>
    </location>
</feature>
<dbReference type="PANTHER" id="PTHR48148:SF2">
    <property type="entry name" value="PA14 DOMAIN-CONTAINING PROTEIN"/>
    <property type="match status" value="1"/>
</dbReference>
<feature type="region of interest" description="Disordered" evidence="2">
    <location>
        <begin position="1"/>
        <end position="322"/>
    </location>
</feature>
<evidence type="ECO:0000256" key="2">
    <source>
        <dbReference type="SAM" id="MobiDB-lite"/>
    </source>
</evidence>
<evidence type="ECO:0000256" key="1">
    <source>
        <dbReference type="SAM" id="Coils"/>
    </source>
</evidence>
<feature type="compositionally biased region" description="Basic residues" evidence="2">
    <location>
        <begin position="51"/>
        <end position="60"/>
    </location>
</feature>
<dbReference type="PANTHER" id="PTHR48148">
    <property type="entry name" value="KERATINOCYTE PROLINE-RICH PROTEIN"/>
    <property type="match status" value="1"/>
</dbReference>
<evidence type="ECO:0000313" key="4">
    <source>
        <dbReference type="Proteomes" id="UP000041254"/>
    </source>
</evidence>
<dbReference type="VEuPathDB" id="CryptoDB:Vbra_14598"/>
<feature type="compositionally biased region" description="Low complexity" evidence="2">
    <location>
        <begin position="308"/>
        <end position="319"/>
    </location>
</feature>
<accession>A0A0G4F6Z1</accession>
<sequence length="835" mass="90513">MIGAGSMAAARDELQSGASSMDEANIDELLNELAADAPGDDSPSAAGHSRGAGRHAHKRKEPSPRPKEPDADAAKASEPPAPTSAAVPVTLTASLTKKRSDDSFTSDLIASAEGKKHEPPKPSGRLEVPPASGRPMSESSEDSMALPKSLQATAGTAIAREESDDEDEDLQRWRQVAQEATQRTEPPTVPQPPAQRIEVSAGHMAVRQEAPSPASGKGGSGPPTGRKAEPSQPISRRRSSDAMAGVQRGQQSGGAGKEKEKEDTAAPKKRLHIVPKGMGEGPPPTPPPASATAEEADTSPAPAPSPAPADAHSAQPAVAKQEEEPLPAIAAISADRGAEFIPPSGSLPPHLRDFDRVTQQVIASVLSDPMMREGGEGDNDASTADVVAEGSPARCVMKLRRALMAYQELLEAAHRSISHLQSTVADQHRQLCAAGRKVDRLTALLDREQHAGEGVRGERERLMKETDDMRRRLEEYEKGRVERERGDQEKDKLIEALRGRLSDHEKTIAILRKEQHSAVNELQLRQDEISRLMRQFADTKKEAIDLSQELSVMRSQYGPPLRPPSPSPSPSPPQGDMDVTQYCGPIPEGAEELAAEVATLRACLALKDMDLDAAYQRCGVYEERMADYRTALGEIEPSHPLLTDDLQARQVLREPVSSGDGLGGAGAIVDRSMGVPELPEDEHDGGRQQQLDRRESMPWETLVRSLLSWAEVHQSMAQLKDEIRRLHDRQQRQAQMLSKIQPYLPGNKSQAATAQKDADVSTQLSELRGALREKSVAMEEAEQRVEAAAFLATKEDLQEARLEVERLMPTLPPAILRLMQPKLHTIMQNKSYARG</sequence>
<organism evidence="3 4">
    <name type="scientific">Vitrella brassicaformis (strain CCMP3155)</name>
    <dbReference type="NCBI Taxonomy" id="1169540"/>
    <lineage>
        <taxon>Eukaryota</taxon>
        <taxon>Sar</taxon>
        <taxon>Alveolata</taxon>
        <taxon>Colpodellida</taxon>
        <taxon>Vitrellaceae</taxon>
        <taxon>Vitrella</taxon>
    </lineage>
</organism>
<feature type="region of interest" description="Disordered" evidence="2">
    <location>
        <begin position="555"/>
        <end position="579"/>
    </location>
</feature>
<feature type="coiled-coil region" evidence="1">
    <location>
        <begin position="459"/>
        <end position="549"/>
    </location>
</feature>
<protein>
    <submittedName>
        <fullName evidence="3">Uncharacterized protein</fullName>
    </submittedName>
</protein>
<proteinExistence type="predicted"/>
<feature type="compositionally biased region" description="Basic and acidic residues" evidence="2">
    <location>
        <begin position="61"/>
        <end position="75"/>
    </location>
</feature>
<feature type="compositionally biased region" description="Basic and acidic residues" evidence="2">
    <location>
        <begin position="256"/>
        <end position="266"/>
    </location>
</feature>
<gene>
    <name evidence="3" type="ORF">Vbra_14598</name>
</gene>
<dbReference type="AlphaFoldDB" id="A0A0G4F6Z1"/>
<dbReference type="InParanoid" id="A0A0G4F6Z1"/>
<keyword evidence="4" id="KW-1185">Reference proteome</keyword>
<dbReference type="Proteomes" id="UP000041254">
    <property type="component" value="Unassembled WGS sequence"/>
</dbReference>
<feature type="compositionally biased region" description="Low complexity" evidence="2">
    <location>
        <begin position="76"/>
        <end position="94"/>
    </location>
</feature>
<feature type="compositionally biased region" description="Pro residues" evidence="2">
    <location>
        <begin position="560"/>
        <end position="573"/>
    </location>
</feature>
<dbReference type="EMBL" id="CDMY01000385">
    <property type="protein sequence ID" value="CEM08256.1"/>
    <property type="molecule type" value="Genomic_DNA"/>
</dbReference>
<evidence type="ECO:0000313" key="3">
    <source>
        <dbReference type="EMBL" id="CEM08256.1"/>
    </source>
</evidence>